<dbReference type="Proteomes" id="UP000007110">
    <property type="component" value="Unassembled WGS sequence"/>
</dbReference>
<reference evidence="2" key="2">
    <citation type="submission" date="2021-01" db="UniProtKB">
        <authorList>
            <consortium name="EnsemblMetazoa"/>
        </authorList>
    </citation>
    <scope>IDENTIFICATION</scope>
</reference>
<feature type="compositionally biased region" description="Basic and acidic residues" evidence="1">
    <location>
        <begin position="183"/>
        <end position="198"/>
    </location>
</feature>
<reference evidence="3" key="1">
    <citation type="submission" date="2015-02" db="EMBL/GenBank/DDBJ databases">
        <title>Genome sequencing for Strongylocentrotus purpuratus.</title>
        <authorList>
            <person name="Murali S."/>
            <person name="Liu Y."/>
            <person name="Vee V."/>
            <person name="English A."/>
            <person name="Wang M."/>
            <person name="Skinner E."/>
            <person name="Han Y."/>
            <person name="Muzny D.M."/>
            <person name="Worley K.C."/>
            <person name="Gibbs R.A."/>
        </authorList>
    </citation>
    <scope>NUCLEOTIDE SEQUENCE</scope>
</reference>
<feature type="compositionally biased region" description="Basic and acidic residues" evidence="1">
    <location>
        <begin position="49"/>
        <end position="69"/>
    </location>
</feature>
<dbReference type="PROSITE" id="PS51257">
    <property type="entry name" value="PROKAR_LIPOPROTEIN"/>
    <property type="match status" value="1"/>
</dbReference>
<keyword evidence="3" id="KW-1185">Reference proteome</keyword>
<name>A0A7M7HF36_STRPU</name>
<dbReference type="InParanoid" id="A0A7M7HF36"/>
<dbReference type="EnsemblMetazoa" id="XM_011665635">
    <property type="protein sequence ID" value="XP_011663937"/>
    <property type="gene ID" value="LOC100889544"/>
</dbReference>
<feature type="region of interest" description="Disordered" evidence="1">
    <location>
        <begin position="167"/>
        <end position="286"/>
    </location>
</feature>
<evidence type="ECO:0000256" key="1">
    <source>
        <dbReference type="SAM" id="MobiDB-lite"/>
    </source>
</evidence>
<dbReference type="KEGG" id="spu:100889544"/>
<feature type="compositionally biased region" description="Basic residues" evidence="1">
    <location>
        <begin position="251"/>
        <end position="262"/>
    </location>
</feature>
<dbReference type="RefSeq" id="XP_011663937.2">
    <property type="nucleotide sequence ID" value="XM_011665635.2"/>
</dbReference>
<dbReference type="OMA" id="DINANHM"/>
<accession>A0A7M7HF36</accession>
<protein>
    <submittedName>
        <fullName evidence="2">Uncharacterized protein</fullName>
    </submittedName>
</protein>
<feature type="compositionally biased region" description="Polar residues" evidence="1">
    <location>
        <begin position="167"/>
        <end position="180"/>
    </location>
</feature>
<dbReference type="OrthoDB" id="10416550at2759"/>
<feature type="compositionally biased region" description="Basic and acidic residues" evidence="1">
    <location>
        <begin position="231"/>
        <end position="250"/>
    </location>
</feature>
<dbReference type="AlphaFoldDB" id="A0A7M7HF36"/>
<dbReference type="GeneID" id="100889544"/>
<feature type="compositionally biased region" description="Basic and acidic residues" evidence="1">
    <location>
        <begin position="263"/>
        <end position="278"/>
    </location>
</feature>
<proteinExistence type="predicted"/>
<sequence length="286" mass="31480">MKETSLLILTWTMGCAESIISNIVAKSNSNGQKVNINQANGKVQPAPLRGERVGRDEARERRKKAVMERHAKKQVMAKTISENAMAEKERLSTSTWMSWRSSGVNSDIISPAVSISVRGSDGTASPDPLPNPAIAYVNSEGTNPSTQPEEDINANHMQIRTMELPNQVTEGPDEPSNQNGELIDERLSDSGGKERVQKEQNGTLGDGNTRMEEQKSLQEPFLNGNGCQGGGRKDDITPLMDDGKDKTEKEKKRKMRGKRKAVKFTDQDLGDENHEDCSGQKMSKGR</sequence>
<evidence type="ECO:0000313" key="2">
    <source>
        <dbReference type="EnsemblMetazoa" id="XP_011663937"/>
    </source>
</evidence>
<feature type="region of interest" description="Disordered" evidence="1">
    <location>
        <begin position="42"/>
        <end position="72"/>
    </location>
</feature>
<evidence type="ECO:0000313" key="3">
    <source>
        <dbReference type="Proteomes" id="UP000007110"/>
    </source>
</evidence>
<organism evidence="2 3">
    <name type="scientific">Strongylocentrotus purpuratus</name>
    <name type="common">Purple sea urchin</name>
    <dbReference type="NCBI Taxonomy" id="7668"/>
    <lineage>
        <taxon>Eukaryota</taxon>
        <taxon>Metazoa</taxon>
        <taxon>Echinodermata</taxon>
        <taxon>Eleutherozoa</taxon>
        <taxon>Echinozoa</taxon>
        <taxon>Echinoidea</taxon>
        <taxon>Euechinoidea</taxon>
        <taxon>Echinacea</taxon>
        <taxon>Camarodonta</taxon>
        <taxon>Echinidea</taxon>
        <taxon>Strongylocentrotidae</taxon>
        <taxon>Strongylocentrotus</taxon>
    </lineage>
</organism>